<reference evidence="1" key="3">
    <citation type="submission" date="2010-09" db="EMBL/GenBank/DDBJ databases">
        <title>Annotation of Gaeumannomyces graminis var. tritici R3-111a-1.</title>
        <authorList>
            <consortium name="The Broad Institute Genome Sequencing Platform"/>
            <person name="Ma L.-J."/>
            <person name="Dead R."/>
            <person name="Young S.K."/>
            <person name="Zeng Q."/>
            <person name="Gargeya S."/>
            <person name="Fitzgerald M."/>
            <person name="Haas B."/>
            <person name="Abouelleil A."/>
            <person name="Alvarado L."/>
            <person name="Arachchi H.M."/>
            <person name="Berlin A."/>
            <person name="Brown A."/>
            <person name="Chapman S.B."/>
            <person name="Chen Z."/>
            <person name="Dunbar C."/>
            <person name="Freedman E."/>
            <person name="Gearin G."/>
            <person name="Gellesch M."/>
            <person name="Goldberg J."/>
            <person name="Griggs A."/>
            <person name="Gujja S."/>
            <person name="Heiman D."/>
            <person name="Howarth C."/>
            <person name="Larson L."/>
            <person name="Lui A."/>
            <person name="MacDonald P.J.P."/>
            <person name="Mehta T."/>
            <person name="Montmayeur A."/>
            <person name="Murphy C."/>
            <person name="Neiman D."/>
            <person name="Pearson M."/>
            <person name="Priest M."/>
            <person name="Roberts A."/>
            <person name="Saif S."/>
            <person name="Shea T."/>
            <person name="Shenoy N."/>
            <person name="Sisk P."/>
            <person name="Stolte C."/>
            <person name="Sykes S."/>
            <person name="Yandava C."/>
            <person name="Wortman J."/>
            <person name="Nusbaum C."/>
            <person name="Birren B."/>
        </authorList>
    </citation>
    <scope>NUCLEOTIDE SEQUENCE</scope>
    <source>
        <strain evidence="1">R3-111a-1</strain>
    </source>
</reference>
<reference evidence="2" key="4">
    <citation type="journal article" date="2015" name="G3 (Bethesda)">
        <title>Genome sequences of three phytopathogenic species of the Magnaporthaceae family of fungi.</title>
        <authorList>
            <person name="Okagaki L.H."/>
            <person name="Nunes C.C."/>
            <person name="Sailsbery J."/>
            <person name="Clay B."/>
            <person name="Brown D."/>
            <person name="John T."/>
            <person name="Oh Y."/>
            <person name="Young N."/>
            <person name="Fitzgerald M."/>
            <person name="Haas B.J."/>
            <person name="Zeng Q."/>
            <person name="Young S."/>
            <person name="Adiconis X."/>
            <person name="Fan L."/>
            <person name="Levin J.Z."/>
            <person name="Mitchell T.K."/>
            <person name="Okubara P.A."/>
            <person name="Farman M.L."/>
            <person name="Kohn L.M."/>
            <person name="Birren B."/>
            <person name="Ma L.-J."/>
            <person name="Dean R.A."/>
        </authorList>
    </citation>
    <scope>NUCLEOTIDE SEQUENCE</scope>
    <source>
        <strain evidence="2">R3-111a-1</strain>
    </source>
</reference>
<evidence type="ECO:0000313" key="1">
    <source>
        <dbReference type="EMBL" id="EJT74590.1"/>
    </source>
</evidence>
<gene>
    <name evidence="2" type="primary">20348888</name>
    <name evidence="1" type="ORF">GGTG_08430</name>
</gene>
<dbReference type="AlphaFoldDB" id="J3P4J3"/>
<reference evidence="1" key="2">
    <citation type="submission" date="2010-07" db="EMBL/GenBank/DDBJ databases">
        <authorList>
            <consortium name="The Broad Institute Genome Sequencing Platform"/>
            <consortium name="Broad Institute Genome Sequencing Center for Infectious Disease"/>
            <person name="Ma L.-J."/>
            <person name="Dead R."/>
            <person name="Young S."/>
            <person name="Zeng Q."/>
            <person name="Koehrsen M."/>
            <person name="Alvarado L."/>
            <person name="Berlin A."/>
            <person name="Chapman S.B."/>
            <person name="Chen Z."/>
            <person name="Freedman E."/>
            <person name="Gellesch M."/>
            <person name="Goldberg J."/>
            <person name="Griggs A."/>
            <person name="Gujja S."/>
            <person name="Heilman E.R."/>
            <person name="Heiman D."/>
            <person name="Hepburn T."/>
            <person name="Howarth C."/>
            <person name="Jen D."/>
            <person name="Larson L."/>
            <person name="Mehta T."/>
            <person name="Neiman D."/>
            <person name="Pearson M."/>
            <person name="Roberts A."/>
            <person name="Saif S."/>
            <person name="Shea T."/>
            <person name="Shenoy N."/>
            <person name="Sisk P."/>
            <person name="Stolte C."/>
            <person name="Sykes S."/>
            <person name="Walk T."/>
            <person name="White J."/>
            <person name="Yandava C."/>
            <person name="Haas B."/>
            <person name="Nusbaum C."/>
            <person name="Birren B."/>
        </authorList>
    </citation>
    <scope>NUCLEOTIDE SEQUENCE</scope>
    <source>
        <strain evidence="1">R3-111a-1</strain>
    </source>
</reference>
<organism evidence="1">
    <name type="scientific">Gaeumannomyces tritici (strain R3-111a-1)</name>
    <name type="common">Wheat and barley take-all root rot fungus</name>
    <name type="synonym">Gaeumannomyces graminis var. tritici</name>
    <dbReference type="NCBI Taxonomy" id="644352"/>
    <lineage>
        <taxon>Eukaryota</taxon>
        <taxon>Fungi</taxon>
        <taxon>Dikarya</taxon>
        <taxon>Ascomycota</taxon>
        <taxon>Pezizomycotina</taxon>
        <taxon>Sordariomycetes</taxon>
        <taxon>Sordariomycetidae</taxon>
        <taxon>Magnaporthales</taxon>
        <taxon>Magnaporthaceae</taxon>
        <taxon>Gaeumannomyces</taxon>
    </lineage>
</organism>
<protein>
    <submittedName>
        <fullName evidence="1 2">Uncharacterized protein</fullName>
    </submittedName>
</protein>
<dbReference type="EnsemblFungi" id="EJT74590">
    <property type="protein sequence ID" value="EJT74590"/>
    <property type="gene ID" value="GGTG_08430"/>
</dbReference>
<dbReference type="HOGENOM" id="CLU_2320525_0_0_1"/>
<evidence type="ECO:0000313" key="3">
    <source>
        <dbReference type="Proteomes" id="UP000006039"/>
    </source>
</evidence>
<proteinExistence type="predicted"/>
<dbReference type="VEuPathDB" id="FungiDB:GGTG_08430"/>
<accession>J3P4J3</accession>
<sequence length="99" mass="10529">MEGILKLLEQHRVPSSRVPDGELHEQGRRALGVLAGVVEGAVADYEEDDQGIRLAHADCSRAGAGVVGRWGAALADFDGWGTMCLDCRWAAAYRPLGPG</sequence>
<reference evidence="2" key="5">
    <citation type="submission" date="2018-04" db="UniProtKB">
        <authorList>
            <consortium name="EnsemblFungi"/>
        </authorList>
    </citation>
    <scope>IDENTIFICATION</scope>
    <source>
        <strain evidence="2">R3-111a-1</strain>
    </source>
</reference>
<dbReference type="EMBL" id="GL385398">
    <property type="protein sequence ID" value="EJT74590.1"/>
    <property type="molecule type" value="Genomic_DNA"/>
</dbReference>
<name>J3P4J3_GAET3</name>
<dbReference type="GeneID" id="20348888"/>
<evidence type="ECO:0000313" key="2">
    <source>
        <dbReference type="EnsemblFungi" id="EJT74590"/>
    </source>
</evidence>
<dbReference type="Proteomes" id="UP000006039">
    <property type="component" value="Unassembled WGS sequence"/>
</dbReference>
<keyword evidence="3" id="KW-1185">Reference proteome</keyword>
<reference evidence="3" key="1">
    <citation type="submission" date="2010-07" db="EMBL/GenBank/DDBJ databases">
        <title>The genome sequence of Gaeumannomyces graminis var. tritici strain R3-111a-1.</title>
        <authorList>
            <consortium name="The Broad Institute Genome Sequencing Platform"/>
            <person name="Ma L.-J."/>
            <person name="Dead R."/>
            <person name="Young S."/>
            <person name="Zeng Q."/>
            <person name="Koehrsen M."/>
            <person name="Alvarado L."/>
            <person name="Berlin A."/>
            <person name="Chapman S.B."/>
            <person name="Chen Z."/>
            <person name="Freedman E."/>
            <person name="Gellesch M."/>
            <person name="Goldberg J."/>
            <person name="Griggs A."/>
            <person name="Gujja S."/>
            <person name="Heilman E.R."/>
            <person name="Heiman D."/>
            <person name="Hepburn T."/>
            <person name="Howarth C."/>
            <person name="Jen D."/>
            <person name="Larson L."/>
            <person name="Mehta T."/>
            <person name="Neiman D."/>
            <person name="Pearson M."/>
            <person name="Roberts A."/>
            <person name="Saif S."/>
            <person name="Shea T."/>
            <person name="Shenoy N."/>
            <person name="Sisk P."/>
            <person name="Stolte C."/>
            <person name="Sykes S."/>
            <person name="Walk T."/>
            <person name="White J."/>
            <person name="Yandava C."/>
            <person name="Haas B."/>
            <person name="Nusbaum C."/>
            <person name="Birren B."/>
        </authorList>
    </citation>
    <scope>NUCLEOTIDE SEQUENCE [LARGE SCALE GENOMIC DNA]</scope>
    <source>
        <strain evidence="3">R3-111a-1</strain>
    </source>
</reference>
<dbReference type="RefSeq" id="XP_009224534.1">
    <property type="nucleotide sequence ID" value="XM_009226270.1"/>
</dbReference>